<feature type="region of interest" description="Disordered" evidence="1">
    <location>
        <begin position="56"/>
        <end position="92"/>
    </location>
</feature>
<dbReference type="EMBL" id="LWSA01000074">
    <property type="protein sequence ID" value="OCX74172.1"/>
    <property type="molecule type" value="Genomic_DNA"/>
</dbReference>
<dbReference type="EMBL" id="LWRY01000025">
    <property type="protein sequence ID" value="OCX74956.1"/>
    <property type="molecule type" value="Genomic_DNA"/>
</dbReference>
<evidence type="ECO:0000313" key="4">
    <source>
        <dbReference type="EMBL" id="OCX74956.1"/>
    </source>
</evidence>
<dbReference type="RefSeq" id="WP_024894943.1">
    <property type="nucleotide sequence ID" value="NZ_JAAOMO010000036.1"/>
</dbReference>
<evidence type="ECO:0008006" key="7">
    <source>
        <dbReference type="Google" id="ProtNLM"/>
    </source>
</evidence>
<protein>
    <recommendedName>
        <fullName evidence="7">Type IV secretion protein IcmK</fullName>
    </recommendedName>
</protein>
<keyword evidence="6" id="KW-1185">Reference proteome</keyword>
<evidence type="ECO:0000313" key="3">
    <source>
        <dbReference type="EMBL" id="OCX74172.1"/>
    </source>
</evidence>
<feature type="compositionally biased region" description="Low complexity" evidence="1">
    <location>
        <begin position="72"/>
        <end position="84"/>
    </location>
</feature>
<organism evidence="4 6">
    <name type="scientific">Acidithiobacillus thiooxidans</name>
    <name type="common">Thiobacillus thiooxidans</name>
    <dbReference type="NCBI Taxonomy" id="930"/>
    <lineage>
        <taxon>Bacteria</taxon>
        <taxon>Pseudomonadati</taxon>
        <taxon>Pseudomonadota</taxon>
        <taxon>Acidithiobacillia</taxon>
        <taxon>Acidithiobacillales</taxon>
        <taxon>Acidithiobacillaceae</taxon>
        <taxon>Acidithiobacillus</taxon>
    </lineage>
</organism>
<comment type="caution">
    <text evidence="4">The sequence shown here is derived from an EMBL/GenBank/DDBJ whole genome shotgun (WGS) entry which is preliminary data.</text>
</comment>
<dbReference type="STRING" id="930.GCA_002079865_02093"/>
<evidence type="ECO:0000256" key="2">
    <source>
        <dbReference type="SAM" id="SignalP"/>
    </source>
</evidence>
<feature type="signal peptide" evidence="2">
    <location>
        <begin position="1"/>
        <end position="19"/>
    </location>
</feature>
<evidence type="ECO:0000313" key="5">
    <source>
        <dbReference type="Proteomes" id="UP000094893"/>
    </source>
</evidence>
<feature type="compositionally biased region" description="Polar residues" evidence="1">
    <location>
        <begin position="59"/>
        <end position="68"/>
    </location>
</feature>
<dbReference type="AlphaFoldDB" id="A0A1C2IG30"/>
<gene>
    <name evidence="4" type="ORF">A6M23_04265</name>
    <name evidence="3" type="ORF">A6P07_06165</name>
</gene>
<dbReference type="InterPro" id="IPR022073">
    <property type="entry name" value="T4BSS_DotH_IcmK"/>
</dbReference>
<evidence type="ECO:0000313" key="6">
    <source>
        <dbReference type="Proteomes" id="UP000095008"/>
    </source>
</evidence>
<keyword evidence="2" id="KW-0732">Signal</keyword>
<dbReference type="Pfam" id="PF12293">
    <property type="entry name" value="T4BSS_DotH_IcmK"/>
    <property type="match status" value="1"/>
</dbReference>
<accession>A0A1C2IG30</accession>
<proteinExistence type="predicted"/>
<dbReference type="Proteomes" id="UP000095008">
    <property type="component" value="Unassembled WGS sequence"/>
</dbReference>
<sequence length="370" mass="39547">MSIKKTVLLALAFPVPALAGVVVPQVPVPPVRPVTTPTVPTLPQTHQELHAAPAVMPSPAQNGQNTEDAQTEESSPSAENSPSAGLPPLPPEKSLYASAAQSLLPLQPRDLMRFRKKLQATQKASEMPMTPPLAKTEVITIHPNRGGIPVIPMSAGYVTDVSFVNEWGQPWPVADATVGNGAAFQVMNPIVPGSIQAQTALGDKTGKASGGNAPLKTSTLIVAAKQKYRDSNLSVLLYRLPTPLLFSLQTGVKKVDYRIIVRVDALSPNAMPPIGGLGRAHDAADALLMRALYDTMPQSAKSIPFGYGEAWTLNGKIWLRTRHSILAPAWLATMQSPDGIHAYEIPATESVMLTLNGEPRTIVFEKEHQS</sequence>
<dbReference type="Proteomes" id="UP000094893">
    <property type="component" value="Unassembled WGS sequence"/>
</dbReference>
<evidence type="ECO:0000256" key="1">
    <source>
        <dbReference type="SAM" id="MobiDB-lite"/>
    </source>
</evidence>
<name>A0A1C2IG30_ACITH</name>
<dbReference type="OrthoDB" id="8682498at2"/>
<reference evidence="4 5" key="1">
    <citation type="journal article" date="2016" name="Int. J. Mol. Sci.">
        <title>Comparative genomics of the extreme acidophile Acidithiobacillus thiooxidans reveals intraspecific divergence and niche adaptation.</title>
        <authorList>
            <person name="Zhang X."/>
            <person name="Feng X."/>
            <person name="Tao J."/>
            <person name="Ma L."/>
            <person name="Xiao Y."/>
            <person name="Liang Y."/>
            <person name="Liu X."/>
            <person name="Yin H."/>
        </authorList>
    </citation>
    <scope>NUCLEOTIDE SEQUENCE [LARGE SCALE GENOMIC DNA]</scope>
    <source>
        <strain evidence="3 5">A02</strain>
        <strain evidence="4">DXS-W</strain>
    </source>
</reference>
<feature type="chain" id="PRO_5009434514" description="Type IV secretion protein IcmK" evidence="2">
    <location>
        <begin position="20"/>
        <end position="370"/>
    </location>
</feature>